<dbReference type="Proteomes" id="UP000549052">
    <property type="component" value="Unassembled WGS sequence"/>
</dbReference>
<feature type="transmembrane region" description="Helical" evidence="1">
    <location>
        <begin position="72"/>
        <end position="99"/>
    </location>
</feature>
<organism evidence="2 3">
    <name type="scientific">Phyllobacterium myrsinacearum</name>
    <dbReference type="NCBI Taxonomy" id="28101"/>
    <lineage>
        <taxon>Bacteria</taxon>
        <taxon>Pseudomonadati</taxon>
        <taxon>Pseudomonadota</taxon>
        <taxon>Alphaproteobacteria</taxon>
        <taxon>Hyphomicrobiales</taxon>
        <taxon>Phyllobacteriaceae</taxon>
        <taxon>Phyllobacterium</taxon>
    </lineage>
</organism>
<keyword evidence="1" id="KW-0472">Membrane</keyword>
<feature type="transmembrane region" description="Helical" evidence="1">
    <location>
        <begin position="38"/>
        <end position="66"/>
    </location>
</feature>
<dbReference type="EMBL" id="JACGXN010000001">
    <property type="protein sequence ID" value="MBA8878027.1"/>
    <property type="molecule type" value="Genomic_DNA"/>
</dbReference>
<name>A0A839ENJ4_9HYPH</name>
<keyword evidence="3" id="KW-1185">Reference proteome</keyword>
<sequence length="210" mass="23034">MSVMSDNDHARIAAAIRDAESRTSGEIYAVLARSSDTYFFVAGFAVTVGILIAAIIVALAAHWYWFTISLPFFGLAILAAFATAILLLWLIPGLSLRFVPKRILYQRAHLNAVQQFLTRNVHLTEKRTGILLFVSLAERYAEVVADAGINAKVGQDEWNGIVTILTDHAALEDHASGFLKAIQQAGHLLETHFPAGPDNVNELDDHLVEL</sequence>
<evidence type="ECO:0000313" key="2">
    <source>
        <dbReference type="EMBL" id="MBA8878027.1"/>
    </source>
</evidence>
<comment type="caution">
    <text evidence="2">The sequence shown here is derived from an EMBL/GenBank/DDBJ whole genome shotgun (WGS) entry which is preliminary data.</text>
</comment>
<evidence type="ECO:0000256" key="1">
    <source>
        <dbReference type="SAM" id="Phobius"/>
    </source>
</evidence>
<gene>
    <name evidence="2" type="ORF">FHW16_001709</name>
</gene>
<keyword evidence="1" id="KW-1133">Transmembrane helix</keyword>
<reference evidence="2 3" key="1">
    <citation type="submission" date="2020-07" db="EMBL/GenBank/DDBJ databases">
        <title>Genomic Encyclopedia of Type Strains, Phase IV (KMG-V): Genome sequencing to study the core and pangenomes of soil and plant-associated prokaryotes.</title>
        <authorList>
            <person name="Whitman W."/>
        </authorList>
    </citation>
    <scope>NUCLEOTIDE SEQUENCE [LARGE SCALE GENOMIC DNA]</scope>
    <source>
        <strain evidence="2 3">AN3</strain>
    </source>
</reference>
<dbReference type="RefSeq" id="WP_182548611.1">
    <property type="nucleotide sequence ID" value="NZ_JACGXN010000001.1"/>
</dbReference>
<keyword evidence="1" id="KW-0812">Transmembrane</keyword>
<proteinExistence type="predicted"/>
<dbReference type="Gene3D" id="3.10.310.50">
    <property type="match status" value="1"/>
</dbReference>
<evidence type="ECO:0000313" key="3">
    <source>
        <dbReference type="Proteomes" id="UP000549052"/>
    </source>
</evidence>
<dbReference type="PANTHER" id="PTHR30373">
    <property type="entry name" value="UPF0603 PROTEIN YGCG"/>
    <property type="match status" value="1"/>
</dbReference>
<protein>
    <submittedName>
        <fullName evidence="2">Putative membrane protein</fullName>
    </submittedName>
</protein>
<accession>A0A839ENJ4</accession>
<dbReference type="AlphaFoldDB" id="A0A839ENJ4"/>
<dbReference type="PANTHER" id="PTHR30373:SF8">
    <property type="entry name" value="BLL7265 PROTEIN"/>
    <property type="match status" value="1"/>
</dbReference>